<evidence type="ECO:0000313" key="2">
    <source>
        <dbReference type="Proteomes" id="UP000234681"/>
    </source>
</evidence>
<evidence type="ECO:0000313" key="1">
    <source>
        <dbReference type="EMBL" id="EDL80289.1"/>
    </source>
</evidence>
<proteinExistence type="predicted"/>
<organism evidence="1 2">
    <name type="scientific">Rattus norvegicus</name>
    <name type="common">Rat</name>
    <dbReference type="NCBI Taxonomy" id="10116"/>
    <lineage>
        <taxon>Eukaryota</taxon>
        <taxon>Metazoa</taxon>
        <taxon>Chordata</taxon>
        <taxon>Craniata</taxon>
        <taxon>Vertebrata</taxon>
        <taxon>Euteleostomi</taxon>
        <taxon>Mammalia</taxon>
        <taxon>Eutheria</taxon>
        <taxon>Euarchontoglires</taxon>
        <taxon>Glires</taxon>
        <taxon>Rodentia</taxon>
        <taxon>Myomorpha</taxon>
        <taxon>Muroidea</taxon>
        <taxon>Muridae</taxon>
        <taxon>Murinae</taxon>
        <taxon>Rattus</taxon>
    </lineage>
</organism>
<dbReference type="EMBL" id="CH473949">
    <property type="protein sequence ID" value="EDL80289.1"/>
    <property type="molecule type" value="Genomic_DNA"/>
</dbReference>
<reference evidence="2" key="1">
    <citation type="submission" date="2005-09" db="EMBL/GenBank/DDBJ databases">
        <authorList>
            <person name="Mural R.J."/>
            <person name="Li P.W."/>
            <person name="Adams M.D."/>
            <person name="Amanatides P.G."/>
            <person name="Baden-Tillson H."/>
            <person name="Barnstead M."/>
            <person name="Chin S.H."/>
            <person name="Dew I."/>
            <person name="Evans C.A."/>
            <person name="Ferriera S."/>
            <person name="Flanigan M."/>
            <person name="Fosler C."/>
            <person name="Glodek A."/>
            <person name="Gu Z."/>
            <person name="Holt R.A."/>
            <person name="Jennings D."/>
            <person name="Kraft C.L."/>
            <person name="Lu F."/>
            <person name="Nguyen T."/>
            <person name="Nusskern D.R."/>
            <person name="Pfannkoch C.M."/>
            <person name="Sitter C."/>
            <person name="Sutton G.G."/>
            <person name="Venter J.C."/>
            <person name="Wang Z."/>
            <person name="Woodage T."/>
            <person name="Zheng X.H."/>
            <person name="Zhong F."/>
        </authorList>
    </citation>
    <scope>NUCLEOTIDE SEQUENCE [LARGE SCALE GENOMIC DNA]</scope>
    <source>
        <strain>BN</strain>
        <strain evidence="2">Sprague-Dawley</strain>
    </source>
</reference>
<dbReference type="Proteomes" id="UP000234681">
    <property type="component" value="Chromosome 3"/>
</dbReference>
<dbReference type="AlphaFoldDB" id="A6HQI8"/>
<name>A6HQI8_RAT</name>
<gene>
    <name evidence="1" type="ORF">rCG_27339</name>
</gene>
<protein>
    <submittedName>
        <fullName evidence="1">RCG27339</fullName>
    </submittedName>
</protein>
<sequence length="99" mass="11068">MGLVAHTVILTTIEAETGGSRVQRQPAKAKEEKLYVIETMDWPGFENPTLNFQGRTFYMVNQLGNPHLGNAYSPSNNHKLSIVLFLGVGMNFCSNHREC</sequence>
<accession>A6HQI8</accession>